<evidence type="ECO:0000313" key="9">
    <source>
        <dbReference type="EMBL" id="AHH15458.1"/>
    </source>
</evidence>
<dbReference type="STRING" id="1415166.NONO_c06460"/>
<dbReference type="GO" id="GO:0005886">
    <property type="term" value="C:plasma membrane"/>
    <property type="evidence" value="ECO:0007669"/>
    <property type="project" value="UniProtKB-SubCell"/>
</dbReference>
<feature type="transmembrane region" description="Helical" evidence="7">
    <location>
        <begin position="237"/>
        <end position="258"/>
    </location>
</feature>
<feature type="transmembrane region" description="Helical" evidence="7">
    <location>
        <begin position="665"/>
        <end position="686"/>
    </location>
</feature>
<feature type="transmembrane region" description="Helical" evidence="7">
    <location>
        <begin position="43"/>
        <end position="64"/>
    </location>
</feature>
<evidence type="ECO:0000259" key="8">
    <source>
        <dbReference type="Pfam" id="PF03176"/>
    </source>
</evidence>
<proteinExistence type="predicted"/>
<evidence type="ECO:0000313" key="10">
    <source>
        <dbReference type="Proteomes" id="UP000019150"/>
    </source>
</evidence>
<evidence type="ECO:0000256" key="3">
    <source>
        <dbReference type="ARBA" id="ARBA00022692"/>
    </source>
</evidence>
<dbReference type="SUPFAM" id="SSF82866">
    <property type="entry name" value="Multidrug efflux transporter AcrB transmembrane domain"/>
    <property type="match status" value="2"/>
</dbReference>
<organism evidence="9 10">
    <name type="scientific">Nocardia nova SH22a</name>
    <dbReference type="NCBI Taxonomy" id="1415166"/>
    <lineage>
        <taxon>Bacteria</taxon>
        <taxon>Bacillati</taxon>
        <taxon>Actinomycetota</taxon>
        <taxon>Actinomycetes</taxon>
        <taxon>Mycobacteriales</taxon>
        <taxon>Nocardiaceae</taxon>
        <taxon>Nocardia</taxon>
    </lineage>
</organism>
<feature type="region of interest" description="Disordered" evidence="6">
    <location>
        <begin position="1"/>
        <end position="24"/>
    </location>
</feature>
<accession>W5T917</accession>
<dbReference type="InterPro" id="IPR004869">
    <property type="entry name" value="MMPL_dom"/>
</dbReference>
<feature type="domain" description="Membrane transport protein MMPL" evidence="8">
    <location>
        <begin position="436"/>
        <end position="774"/>
    </location>
</feature>
<sequence length="790" mass="83715">MAHDDLGIAEADPPSLADEPEKSARGPAARVAAFTGRHRRAIAAVWIALLVVAAPFAATIMSVLSGGGWDAPGSQSAEAARVLSDANLNGRGKLTAALVIRDRDYAVADKEFDTRVRHAIEVATTDKDLPVSSVYGWSTLDRGTRDEFLGKDRHTIVDSIGIDLDGGTARNVLPGVQNRLTDAFADDGLDVSIVSQDAFFGALNKASQDDLILAELITFPLIALILIVLFRSVAAVAASMAVGVTTIVLTLGVLSPIAHATELSLFLANTATMLGLGVGIDYSLFVIARYQEELARGREVGEAVAVAVRRSGHTILFSGTIVLACTATLLFIHLNIVLSLAVGAMTAVAISMLVCTLLLPTLLHIIGKRINWGRPRFLPGRSAIGGVTAPSGRWRRFALAVMRRPIVFGLLGVVFMGVLSYPAMGLKTFTPDVGVLPASDPSRQGFEIMSEQLGVGVPSPVRVVVTSPTSLATDPAAGGEFVHLVDELGSIPHVERTLSYVNVLRQVAGDPVAAGRTFADGGYSKDVRQSVQYFLSKDGRTGVIELRTDSSAGGDGSHEVVNAARQVIDHRQGSALHVVVGGESAEGLDANVLFEQNLPKIIIAMLVVIFVVLMVTFRSILLPIKAIALNVLSIGATFGIMVLVFQHGFGTGLLGLHHTGYMQNFVPILMLAILFSLSTDYEVFLLNRIRESYIRTGDNTGAVAEGVQATGPLISGAAILMMAVFGAFAFTGVVPIEQLGFGMALGVLIDATVVRLILVPAAMRLMGKWNWWFPGRPDISRGAVESESHS</sequence>
<keyword evidence="2" id="KW-1003">Cell membrane</keyword>
<evidence type="ECO:0000256" key="7">
    <source>
        <dbReference type="SAM" id="Phobius"/>
    </source>
</evidence>
<dbReference type="PANTHER" id="PTHR33406:SF13">
    <property type="entry name" value="MEMBRANE PROTEIN YDFJ"/>
    <property type="match status" value="1"/>
</dbReference>
<dbReference type="KEGG" id="nno:NONO_c06460"/>
<dbReference type="eggNOG" id="COG2409">
    <property type="taxonomic scope" value="Bacteria"/>
</dbReference>
<keyword evidence="5 7" id="KW-0472">Membrane</keyword>
<dbReference type="PATRIC" id="fig|1415166.3.peg.661"/>
<feature type="transmembrane region" description="Helical" evidence="7">
    <location>
        <begin position="315"/>
        <end position="334"/>
    </location>
</feature>
<feature type="domain" description="Membrane transport protein MMPL" evidence="8">
    <location>
        <begin position="74"/>
        <end position="406"/>
    </location>
</feature>
<feature type="transmembrane region" description="Helical" evidence="7">
    <location>
        <begin position="211"/>
        <end position="230"/>
    </location>
</feature>
<dbReference type="HOGENOM" id="CLU_005108_5_2_11"/>
<keyword evidence="4 7" id="KW-1133">Transmembrane helix</keyword>
<keyword evidence="3 7" id="KW-0812">Transmembrane</keyword>
<dbReference type="Proteomes" id="UP000019150">
    <property type="component" value="Chromosome"/>
</dbReference>
<dbReference type="Pfam" id="PF03176">
    <property type="entry name" value="MMPL"/>
    <property type="match status" value="2"/>
</dbReference>
<feature type="transmembrane region" description="Helical" evidence="7">
    <location>
        <begin position="601"/>
        <end position="620"/>
    </location>
</feature>
<evidence type="ECO:0000256" key="2">
    <source>
        <dbReference type="ARBA" id="ARBA00022475"/>
    </source>
</evidence>
<dbReference type="RefSeq" id="WP_025346985.1">
    <property type="nucleotide sequence ID" value="NZ_CP006850.1"/>
</dbReference>
<comment type="subcellular location">
    <subcellularLocation>
        <location evidence="1">Cell membrane</location>
        <topology evidence="1">Multi-pass membrane protein</topology>
    </subcellularLocation>
</comment>
<feature type="transmembrane region" description="Helical" evidence="7">
    <location>
        <begin position="264"/>
        <end position="288"/>
    </location>
</feature>
<reference evidence="9 10" key="1">
    <citation type="journal article" date="2014" name="Appl. Environ. Microbiol.">
        <title>Insights into the Microbial Degradation of Rubber and Gutta-Percha by Analysis of the Complete Genome of Nocardia nova SH22a.</title>
        <authorList>
            <person name="Luo Q."/>
            <person name="Hiessl S."/>
            <person name="Poehlein A."/>
            <person name="Daniel R."/>
            <person name="Steinbuchel A."/>
        </authorList>
    </citation>
    <scope>NUCLEOTIDE SEQUENCE [LARGE SCALE GENOMIC DNA]</scope>
    <source>
        <strain evidence="9">SH22a</strain>
    </source>
</reference>
<protein>
    <submittedName>
        <fullName evidence="9">MMPL family protein</fullName>
    </submittedName>
</protein>
<feature type="transmembrane region" description="Helical" evidence="7">
    <location>
        <begin position="713"/>
        <end position="733"/>
    </location>
</feature>
<dbReference type="EMBL" id="CP006850">
    <property type="protein sequence ID" value="AHH15458.1"/>
    <property type="molecule type" value="Genomic_DNA"/>
</dbReference>
<evidence type="ECO:0000256" key="4">
    <source>
        <dbReference type="ARBA" id="ARBA00022989"/>
    </source>
</evidence>
<feature type="transmembrane region" description="Helical" evidence="7">
    <location>
        <begin position="627"/>
        <end position="645"/>
    </location>
</feature>
<feature type="transmembrane region" description="Helical" evidence="7">
    <location>
        <begin position="739"/>
        <end position="758"/>
    </location>
</feature>
<name>W5T917_9NOCA</name>
<dbReference type="AlphaFoldDB" id="W5T917"/>
<evidence type="ECO:0000256" key="5">
    <source>
        <dbReference type="ARBA" id="ARBA00023136"/>
    </source>
</evidence>
<dbReference type="Gene3D" id="1.20.1640.10">
    <property type="entry name" value="Multidrug efflux transporter AcrB transmembrane domain"/>
    <property type="match status" value="2"/>
</dbReference>
<evidence type="ECO:0000256" key="1">
    <source>
        <dbReference type="ARBA" id="ARBA00004651"/>
    </source>
</evidence>
<feature type="transmembrane region" description="Helical" evidence="7">
    <location>
        <begin position="340"/>
        <end position="366"/>
    </location>
</feature>
<dbReference type="InterPro" id="IPR050545">
    <property type="entry name" value="Mycobact_MmpL"/>
</dbReference>
<dbReference type="OrthoDB" id="7051771at2"/>
<feature type="transmembrane region" description="Helical" evidence="7">
    <location>
        <begin position="405"/>
        <end position="424"/>
    </location>
</feature>
<keyword evidence="10" id="KW-1185">Reference proteome</keyword>
<dbReference type="PANTHER" id="PTHR33406">
    <property type="entry name" value="MEMBRANE PROTEIN MJ1562-RELATED"/>
    <property type="match status" value="1"/>
</dbReference>
<gene>
    <name evidence="9" type="ORF">NONO_c06460</name>
</gene>
<evidence type="ECO:0000256" key="6">
    <source>
        <dbReference type="SAM" id="MobiDB-lite"/>
    </source>
</evidence>